<organism evidence="6 7">
    <name type="scientific">Elliptochloris bilobata</name>
    <dbReference type="NCBI Taxonomy" id="381761"/>
    <lineage>
        <taxon>Eukaryota</taxon>
        <taxon>Viridiplantae</taxon>
        <taxon>Chlorophyta</taxon>
        <taxon>core chlorophytes</taxon>
        <taxon>Trebouxiophyceae</taxon>
        <taxon>Trebouxiophyceae incertae sedis</taxon>
        <taxon>Elliptochloris clade</taxon>
        <taxon>Elliptochloris</taxon>
    </lineage>
</organism>
<dbReference type="PANTHER" id="PTHR22762">
    <property type="entry name" value="ALPHA-GLUCOSIDASE"/>
    <property type="match status" value="1"/>
</dbReference>
<accession>A0AAW1QTQ7</accession>
<dbReference type="GO" id="GO:0005975">
    <property type="term" value="P:carbohydrate metabolic process"/>
    <property type="evidence" value="ECO:0007669"/>
    <property type="project" value="InterPro"/>
</dbReference>
<evidence type="ECO:0000259" key="5">
    <source>
        <dbReference type="Pfam" id="PF21365"/>
    </source>
</evidence>
<dbReference type="Pfam" id="PF01055">
    <property type="entry name" value="Glyco_hydro_31_2nd"/>
    <property type="match status" value="1"/>
</dbReference>
<dbReference type="InterPro" id="IPR025887">
    <property type="entry name" value="Glyco_hydro_31_N_dom"/>
</dbReference>
<dbReference type="InterPro" id="IPR000322">
    <property type="entry name" value="Glyco_hydro_31_TIM"/>
</dbReference>
<evidence type="ECO:0000256" key="1">
    <source>
        <dbReference type="ARBA" id="ARBA00007806"/>
    </source>
</evidence>
<evidence type="ECO:0000259" key="4">
    <source>
        <dbReference type="Pfam" id="PF13802"/>
    </source>
</evidence>
<dbReference type="InterPro" id="IPR013780">
    <property type="entry name" value="Glyco_hydro_b"/>
</dbReference>
<evidence type="ECO:0000313" key="7">
    <source>
        <dbReference type="Proteomes" id="UP001445335"/>
    </source>
</evidence>
<dbReference type="InterPro" id="IPR011013">
    <property type="entry name" value="Gal_mutarotase_sf_dom"/>
</dbReference>
<dbReference type="EMBL" id="JALJOU010000079">
    <property type="protein sequence ID" value="KAK9824813.1"/>
    <property type="molecule type" value="Genomic_DNA"/>
</dbReference>
<dbReference type="InterPro" id="IPR017853">
    <property type="entry name" value="GH"/>
</dbReference>
<evidence type="ECO:0000256" key="2">
    <source>
        <dbReference type="RuleBase" id="RU361185"/>
    </source>
</evidence>
<sequence length="800" mass="87913">MVLGQLDAPTVIDCKTRSMQPQTPPKPPLKDRTGETGIVRDIAVQATSAQADGAFPGGLRPVPWEGRDRLDLSSYPKVELTVRVLAERIEMRTPALTMEVRLAPFGLRWLAPDGAELAADRSSCAYGFGQRTGATLHAMAREPGDRYFGLGDKTGGLDLHGRRLRTVMTDALGYDPQTGDPLYKHWPFLLVRGAAAGQCYGVLYDSMAPATFDLGCEHSNYYGRFRTYEATDGDLDYYFVSGPRIRNVVSRFARLTGRMALGPRWSLGFALTAMPLADAPDAQARIEHFIEECGTHSIPCSAFHFGSGYGSIDGKRYTFNWNREKFPDPEGLMAKFTAAGMRVAANLKPCLLDDHPMFSDVAERGAFIAGASGQPSISQFWDGEGAHLDFTNPAAIMWWQACLRKRILAVGIDSAWNDNNEYELWDEEAVCKGFGRLIPIGLARPLLALLMTRASYEEQARWRPRERVFTVTRAGCPGIQSYAQTWSGDNYTSWRSLRFNLRTGLNMGLSGMFNIGHDVGGFAGPSPDAELLVRWLQAGLLHPRFVMNSWKDDGTVTTPWMHPAATPAVRWAMRLRLRLMPLLYTLYVGAAEAGEPVLRPTFYECDADPAAWAFSDEIMLGPSLLAAPVVEAGARQREVYLPAGPAAWYDFYSEEVYAAGARATVAAPLTRLPMLVAAGGMLPLTDDAQAFGRLHDEPSRCLRVFPLLGEGTSTFMLVEDDGLSHDHAVGGRTRLNFTLMATAKALVLHLRCEGGFQLPYASIRVCKPSAEVRPLTLEVAPWAGGVAPVLHEGPFHMHAL</sequence>
<dbReference type="SUPFAM" id="SSF74650">
    <property type="entry name" value="Galactose mutarotase-like"/>
    <property type="match status" value="1"/>
</dbReference>
<evidence type="ECO:0000259" key="3">
    <source>
        <dbReference type="Pfam" id="PF01055"/>
    </source>
</evidence>
<dbReference type="Pfam" id="PF21365">
    <property type="entry name" value="Glyco_hydro_31_3rd"/>
    <property type="match status" value="1"/>
</dbReference>
<dbReference type="CDD" id="cd06599">
    <property type="entry name" value="GH31_glycosidase_Aec37"/>
    <property type="match status" value="1"/>
</dbReference>
<comment type="similarity">
    <text evidence="1 2">Belongs to the glycosyl hydrolase 31 family.</text>
</comment>
<evidence type="ECO:0000313" key="6">
    <source>
        <dbReference type="EMBL" id="KAK9824813.1"/>
    </source>
</evidence>
<feature type="domain" description="Glycosyl hydrolase family 31 C-terminal" evidence="5">
    <location>
        <begin position="594"/>
        <end position="680"/>
    </location>
</feature>
<proteinExistence type="inferred from homology"/>
<feature type="domain" description="Glycoside hydrolase family 31 TIM barrel" evidence="3">
    <location>
        <begin position="260"/>
        <end position="586"/>
    </location>
</feature>
<evidence type="ECO:0008006" key="8">
    <source>
        <dbReference type="Google" id="ProtNLM"/>
    </source>
</evidence>
<dbReference type="PANTHER" id="PTHR22762:SF165">
    <property type="entry name" value="PUTATIVE (AFU_ORTHOLOGUE AFUA_1G06560)-RELATED"/>
    <property type="match status" value="1"/>
</dbReference>
<keyword evidence="7" id="KW-1185">Reference proteome</keyword>
<feature type="domain" description="Glycoside hydrolase family 31 N-terminal" evidence="4">
    <location>
        <begin position="73"/>
        <end position="213"/>
    </location>
</feature>
<dbReference type="AlphaFoldDB" id="A0AAW1QTQ7"/>
<comment type="caution">
    <text evidence="6">The sequence shown here is derived from an EMBL/GenBank/DDBJ whole genome shotgun (WGS) entry which is preliminary data.</text>
</comment>
<reference evidence="6 7" key="1">
    <citation type="journal article" date="2024" name="Nat. Commun.">
        <title>Phylogenomics reveals the evolutionary origins of lichenization in chlorophyte algae.</title>
        <authorList>
            <person name="Puginier C."/>
            <person name="Libourel C."/>
            <person name="Otte J."/>
            <person name="Skaloud P."/>
            <person name="Haon M."/>
            <person name="Grisel S."/>
            <person name="Petersen M."/>
            <person name="Berrin J.G."/>
            <person name="Delaux P.M."/>
            <person name="Dal Grande F."/>
            <person name="Keller J."/>
        </authorList>
    </citation>
    <scope>NUCLEOTIDE SEQUENCE [LARGE SCALE GENOMIC DNA]</scope>
    <source>
        <strain evidence="6 7">SAG 245.80</strain>
    </source>
</reference>
<dbReference type="Proteomes" id="UP001445335">
    <property type="component" value="Unassembled WGS sequence"/>
</dbReference>
<protein>
    <recommendedName>
        <fullName evidence="8">Alpha-glucosidase</fullName>
    </recommendedName>
</protein>
<dbReference type="SUPFAM" id="SSF51445">
    <property type="entry name" value="(Trans)glycosidases"/>
    <property type="match status" value="1"/>
</dbReference>
<keyword evidence="2" id="KW-0326">Glycosidase</keyword>
<dbReference type="CDD" id="cd14752">
    <property type="entry name" value="GH31_N"/>
    <property type="match status" value="1"/>
</dbReference>
<dbReference type="SUPFAM" id="SSF51011">
    <property type="entry name" value="Glycosyl hydrolase domain"/>
    <property type="match status" value="1"/>
</dbReference>
<gene>
    <name evidence="6" type="ORF">WJX81_000942</name>
</gene>
<dbReference type="Gene3D" id="2.60.40.1760">
    <property type="entry name" value="glycosyl hydrolase (family 31)"/>
    <property type="match status" value="1"/>
</dbReference>
<keyword evidence="2" id="KW-0378">Hydrolase</keyword>
<dbReference type="Gene3D" id="2.60.40.1180">
    <property type="entry name" value="Golgi alpha-mannosidase II"/>
    <property type="match status" value="1"/>
</dbReference>
<name>A0AAW1QTQ7_9CHLO</name>
<dbReference type="Gene3D" id="3.20.20.80">
    <property type="entry name" value="Glycosidases"/>
    <property type="match status" value="1"/>
</dbReference>
<dbReference type="GO" id="GO:0030246">
    <property type="term" value="F:carbohydrate binding"/>
    <property type="evidence" value="ECO:0007669"/>
    <property type="project" value="InterPro"/>
</dbReference>
<dbReference type="InterPro" id="IPR048395">
    <property type="entry name" value="Glyco_hydro_31_C"/>
</dbReference>
<dbReference type="GO" id="GO:0004553">
    <property type="term" value="F:hydrolase activity, hydrolyzing O-glycosyl compounds"/>
    <property type="evidence" value="ECO:0007669"/>
    <property type="project" value="InterPro"/>
</dbReference>
<dbReference type="Pfam" id="PF13802">
    <property type="entry name" value="Gal_mutarotas_2"/>
    <property type="match status" value="1"/>
</dbReference>